<dbReference type="GO" id="GO:0007168">
    <property type="term" value="P:receptor guanylyl cyclase signaling pathway"/>
    <property type="evidence" value="ECO:0007669"/>
    <property type="project" value="TreeGrafter"/>
</dbReference>
<keyword evidence="10 18" id="KW-0472">Membrane</keyword>
<dbReference type="GO" id="GO:0004383">
    <property type="term" value="F:guanylate cyclase activity"/>
    <property type="evidence" value="ECO:0007669"/>
    <property type="project" value="UniProtKB-EC"/>
</dbReference>
<dbReference type="CDD" id="cd14042">
    <property type="entry name" value="PK_GC-A_B"/>
    <property type="match status" value="1"/>
</dbReference>
<evidence type="ECO:0000256" key="12">
    <source>
        <dbReference type="ARBA" id="ARBA00023180"/>
    </source>
</evidence>
<evidence type="ECO:0000256" key="18">
    <source>
        <dbReference type="SAM" id="Phobius"/>
    </source>
</evidence>
<dbReference type="GeneID" id="109475050"/>
<comment type="subcellular location">
    <subcellularLocation>
        <location evidence="2">Cell membrane</location>
        <topology evidence="2">Single-pass type I membrane protein</topology>
    </subcellularLocation>
</comment>
<dbReference type="GO" id="GO:0005525">
    <property type="term" value="F:GTP binding"/>
    <property type="evidence" value="ECO:0007669"/>
    <property type="project" value="UniProtKB-KW"/>
</dbReference>
<dbReference type="Pfam" id="PF07714">
    <property type="entry name" value="PK_Tyr_Ser-Thr"/>
    <property type="match status" value="1"/>
</dbReference>
<evidence type="ECO:0000256" key="9">
    <source>
        <dbReference type="ARBA" id="ARBA00023134"/>
    </source>
</evidence>
<feature type="domain" description="Protein kinase" evidence="19">
    <location>
        <begin position="295"/>
        <end position="577"/>
    </location>
</feature>
<dbReference type="CDD" id="cd07302">
    <property type="entry name" value="CHD"/>
    <property type="match status" value="1"/>
</dbReference>
<evidence type="ECO:0000256" key="2">
    <source>
        <dbReference type="ARBA" id="ARBA00004251"/>
    </source>
</evidence>
<dbReference type="InterPro" id="IPR011009">
    <property type="entry name" value="Kinase-like_dom_sf"/>
</dbReference>
<dbReference type="EC" id="4.6.1.2" evidence="3 16"/>
<dbReference type="OrthoDB" id="1890790at2759"/>
<dbReference type="CDD" id="cd06352">
    <property type="entry name" value="PBP1_NPR_GC-like"/>
    <property type="match status" value="1"/>
</dbReference>
<evidence type="ECO:0000256" key="17">
    <source>
        <dbReference type="SAM" id="Coils"/>
    </source>
</evidence>
<evidence type="ECO:0000256" key="8">
    <source>
        <dbReference type="ARBA" id="ARBA00022989"/>
    </source>
</evidence>
<dbReference type="InterPro" id="IPR050401">
    <property type="entry name" value="Cyclic_nucleotide_synthase"/>
</dbReference>
<dbReference type="InterPro" id="IPR028082">
    <property type="entry name" value="Peripla_BP_I"/>
</dbReference>
<comment type="catalytic activity">
    <reaction evidence="1 16">
        <text>GTP = 3',5'-cyclic GMP + diphosphate</text>
        <dbReference type="Rhea" id="RHEA:13665"/>
        <dbReference type="ChEBI" id="CHEBI:33019"/>
        <dbReference type="ChEBI" id="CHEBI:37565"/>
        <dbReference type="ChEBI" id="CHEBI:57746"/>
        <dbReference type="EC" id="4.6.1.2"/>
    </reaction>
</comment>
<dbReference type="Gene3D" id="3.40.50.2300">
    <property type="match status" value="2"/>
</dbReference>
<dbReference type="SUPFAM" id="SSF55073">
    <property type="entry name" value="Nucleotide cyclase"/>
    <property type="match status" value="1"/>
</dbReference>
<keyword evidence="17" id="KW-0175">Coiled coil</keyword>
<gene>
    <name evidence="22" type="primary">LOC109475050</name>
</gene>
<evidence type="ECO:0000313" key="22">
    <source>
        <dbReference type="RefSeq" id="XP_019631152.1"/>
    </source>
</evidence>
<evidence type="ECO:0000259" key="20">
    <source>
        <dbReference type="PROSITE" id="PS50125"/>
    </source>
</evidence>
<dbReference type="InterPro" id="IPR001245">
    <property type="entry name" value="Ser-Thr/Tyr_kinase_cat_dom"/>
</dbReference>
<dbReference type="GO" id="GO:0005886">
    <property type="term" value="C:plasma membrane"/>
    <property type="evidence" value="ECO:0007669"/>
    <property type="project" value="UniProtKB-SubCell"/>
</dbReference>
<dbReference type="Proteomes" id="UP000515135">
    <property type="component" value="Unplaced"/>
</dbReference>
<dbReference type="PROSITE" id="PS50125">
    <property type="entry name" value="GUANYLATE_CYCLASE_2"/>
    <property type="match status" value="1"/>
</dbReference>
<feature type="coiled-coil region" evidence="17">
    <location>
        <begin position="580"/>
        <end position="607"/>
    </location>
</feature>
<dbReference type="Pfam" id="PF00211">
    <property type="entry name" value="Guanylate_cyc"/>
    <property type="match status" value="1"/>
</dbReference>
<dbReference type="Pfam" id="PF01094">
    <property type="entry name" value="ANF_receptor"/>
    <property type="match status" value="1"/>
</dbReference>
<dbReference type="SUPFAM" id="SSF53822">
    <property type="entry name" value="Periplasmic binding protein-like I"/>
    <property type="match status" value="1"/>
</dbReference>
<dbReference type="Gene3D" id="3.30.70.1230">
    <property type="entry name" value="Nucleotide cyclase"/>
    <property type="match status" value="1"/>
</dbReference>
<organism evidence="21 22">
    <name type="scientific">Branchiostoma belcheri</name>
    <name type="common">Amphioxus</name>
    <dbReference type="NCBI Taxonomy" id="7741"/>
    <lineage>
        <taxon>Eukaryota</taxon>
        <taxon>Metazoa</taxon>
        <taxon>Chordata</taxon>
        <taxon>Cephalochordata</taxon>
        <taxon>Leptocardii</taxon>
        <taxon>Amphioxiformes</taxon>
        <taxon>Branchiostomatidae</taxon>
        <taxon>Branchiostoma</taxon>
    </lineage>
</organism>
<dbReference type="PANTHER" id="PTHR11920">
    <property type="entry name" value="GUANYLYL CYCLASE"/>
    <property type="match status" value="1"/>
</dbReference>
<dbReference type="InterPro" id="IPR029787">
    <property type="entry name" value="Nucleotide_cyclase"/>
</dbReference>
<evidence type="ECO:0000256" key="6">
    <source>
        <dbReference type="ARBA" id="ARBA00022729"/>
    </source>
</evidence>
<evidence type="ECO:0000259" key="19">
    <source>
        <dbReference type="PROSITE" id="PS50011"/>
    </source>
</evidence>
<dbReference type="GO" id="GO:0035556">
    <property type="term" value="P:intracellular signal transduction"/>
    <property type="evidence" value="ECO:0007669"/>
    <property type="project" value="InterPro"/>
</dbReference>
<name>A0A6P4ZJ92_BRABE</name>
<keyword evidence="7" id="KW-0547">Nucleotide-binding</keyword>
<keyword evidence="5 18" id="KW-0812">Transmembrane</keyword>
<dbReference type="InterPro" id="IPR000719">
    <property type="entry name" value="Prot_kinase_dom"/>
</dbReference>
<evidence type="ECO:0000256" key="13">
    <source>
        <dbReference type="ARBA" id="ARBA00023239"/>
    </source>
</evidence>
<dbReference type="InterPro" id="IPR001054">
    <property type="entry name" value="A/G_cyclase"/>
</dbReference>
<dbReference type="InterPro" id="IPR001170">
    <property type="entry name" value="ANPR/GUC"/>
</dbReference>
<dbReference type="InterPro" id="IPR001828">
    <property type="entry name" value="ANF_lig-bd_rcpt"/>
</dbReference>
<evidence type="ECO:0000256" key="5">
    <source>
        <dbReference type="ARBA" id="ARBA00022692"/>
    </source>
</evidence>
<dbReference type="RefSeq" id="XP_019631152.1">
    <property type="nucleotide sequence ID" value="XM_019775593.1"/>
</dbReference>
<dbReference type="GO" id="GO:0004672">
    <property type="term" value="F:protein kinase activity"/>
    <property type="evidence" value="ECO:0007669"/>
    <property type="project" value="InterPro"/>
</dbReference>
<feature type="transmembrane region" description="Helical" evidence="18">
    <location>
        <begin position="241"/>
        <end position="263"/>
    </location>
</feature>
<evidence type="ECO:0000256" key="7">
    <source>
        <dbReference type="ARBA" id="ARBA00022741"/>
    </source>
</evidence>
<keyword evidence="14 16" id="KW-0141">cGMP biosynthesis</keyword>
<dbReference type="GO" id="GO:0017046">
    <property type="term" value="F:peptide hormone binding"/>
    <property type="evidence" value="ECO:0007669"/>
    <property type="project" value="TreeGrafter"/>
</dbReference>
<evidence type="ECO:0000256" key="4">
    <source>
        <dbReference type="ARBA" id="ARBA00022475"/>
    </source>
</evidence>
<feature type="domain" description="Guanylate cyclase" evidence="20">
    <location>
        <begin position="650"/>
        <end position="780"/>
    </location>
</feature>
<evidence type="ECO:0000256" key="14">
    <source>
        <dbReference type="ARBA" id="ARBA00023293"/>
    </source>
</evidence>
<keyword evidence="6" id="KW-0732">Signal</keyword>
<keyword evidence="8 18" id="KW-1133">Transmembrane helix</keyword>
<evidence type="ECO:0000256" key="1">
    <source>
        <dbReference type="ARBA" id="ARBA00001436"/>
    </source>
</evidence>
<reference evidence="22" key="1">
    <citation type="submission" date="2025-08" db="UniProtKB">
        <authorList>
            <consortium name="RefSeq"/>
        </authorList>
    </citation>
    <scope>IDENTIFICATION</scope>
    <source>
        <tissue evidence="22">Gonad</tissue>
    </source>
</reference>
<dbReference type="PROSITE" id="PS50011">
    <property type="entry name" value="PROTEIN_KINASE_DOM"/>
    <property type="match status" value="1"/>
</dbReference>
<dbReference type="AlphaFoldDB" id="A0A6P4ZJ92"/>
<keyword evidence="11" id="KW-0675">Receptor</keyword>
<dbReference type="GO" id="GO:0004016">
    <property type="term" value="F:adenylate cyclase activity"/>
    <property type="evidence" value="ECO:0007669"/>
    <property type="project" value="TreeGrafter"/>
</dbReference>
<keyword evidence="13 15" id="KW-0456">Lyase</keyword>
<dbReference type="PANTHER" id="PTHR11920:SF494">
    <property type="entry name" value="ATRIAL NATRIURETIC PEPTIDE RECEPTOR 2"/>
    <property type="match status" value="1"/>
</dbReference>
<keyword evidence="4" id="KW-1003">Cell membrane</keyword>
<keyword evidence="9" id="KW-0342">GTP-binding</keyword>
<dbReference type="KEGG" id="bbel:109475050"/>
<evidence type="ECO:0000256" key="10">
    <source>
        <dbReference type="ARBA" id="ARBA00023136"/>
    </source>
</evidence>
<dbReference type="FunFam" id="1.10.510.10:FF:000420">
    <property type="entry name" value="Guanylate cyclase"/>
    <property type="match status" value="1"/>
</dbReference>
<dbReference type="SUPFAM" id="SSF56112">
    <property type="entry name" value="Protein kinase-like (PK-like)"/>
    <property type="match status" value="1"/>
</dbReference>
<sequence>MRQTAAVSRVIFIAARGETVRTMMLHAYDQGLINGEFVFFCVEFFRQPQMFGNFDWKADDGRDEDAKKAFEALFILSLYRPDTAEYATFADQVIRRSLSDFGFTYPPEEEVSVLAAIVHDAVVLYATVLSEILEEGGNPYDGRAMAERMRSRTFHGGIQGNITIDSNGDRDSDYMLYDMQDVINGTFKVVANFFGERKVYDQVPGVVIKWPAGSASPPRDTPECGFDGEFCVTELTELDPMVYVGSSFSSLVLVLVIVVIIMYRKYRLEAEVASMQWKVKPEDVVFVKGHANSLSRASTKVGSRSLATIYSGFSVSTTDDEQQIFTKTCTYKGNTVALKWVEPKKAHLNKTLLLELKQMRDLTHPNVTMFVGACLEPITSNSFILTEYCPRGSLQDILENDSLTLDWMFRFSLMLDIVKGMSYLHASFLKSHGQLCSSNCVVDSRFVLKVTDFGLMSLRKRNTDKTHAYYTKLLYRAPELLRGSVPTRGTQKGDVYSFSIIVQEIVFRCGTFYREDSCLLPEDMLQRVQHSEEPPYRPTVSDAVCPQNLRSLMEKCWSEDPEERPDFHSLRGMVKKLSPASQSENILDNLLSRMEQYANNLESLVEERTGQYMDEKRKAEDLLHQLLPRTVADQLTRGQRVEAEAFDCVTIYFSDIVGFTCLSAQSTPMQVVALLNDLYTTFDAIIDNYDVYKVETIGDAYMVVSGLPLRNGNLHAREVARMSLALLAAVRSFKIRHRPQDQLKLRIGVHSGPCVAGVVGLKMPRYCLFGDTVNTASRMESTGLPLRIHTSVPTVSLLSTYGGFVHEFRGQVEMKGKGPVPTYWLLREEKSSTRDIL</sequence>
<evidence type="ECO:0000313" key="21">
    <source>
        <dbReference type="Proteomes" id="UP000515135"/>
    </source>
</evidence>
<protein>
    <recommendedName>
        <fullName evidence="3 16">Guanylate cyclase</fullName>
        <ecNumber evidence="3 16">4.6.1.2</ecNumber>
    </recommendedName>
</protein>
<comment type="similarity">
    <text evidence="15">Belongs to the adenylyl cyclase class-4/guanylyl cyclase family.</text>
</comment>
<dbReference type="FunFam" id="3.30.70.1230:FF:000004">
    <property type="entry name" value="Guanylate cyclase"/>
    <property type="match status" value="1"/>
</dbReference>
<evidence type="ECO:0000256" key="11">
    <source>
        <dbReference type="ARBA" id="ARBA00023170"/>
    </source>
</evidence>
<keyword evidence="12" id="KW-0325">Glycoprotein</keyword>
<keyword evidence="21" id="KW-1185">Reference proteome</keyword>
<proteinExistence type="inferred from homology"/>
<dbReference type="InterPro" id="IPR018297">
    <property type="entry name" value="A/G_cyclase_CS"/>
</dbReference>
<evidence type="ECO:0000256" key="15">
    <source>
        <dbReference type="RuleBase" id="RU000405"/>
    </source>
</evidence>
<dbReference type="GO" id="GO:0016941">
    <property type="term" value="F:natriuretic peptide receptor activity"/>
    <property type="evidence" value="ECO:0007669"/>
    <property type="project" value="TreeGrafter"/>
</dbReference>
<dbReference type="GO" id="GO:0005524">
    <property type="term" value="F:ATP binding"/>
    <property type="evidence" value="ECO:0007669"/>
    <property type="project" value="InterPro"/>
</dbReference>
<evidence type="ECO:0000256" key="16">
    <source>
        <dbReference type="RuleBase" id="RU003431"/>
    </source>
</evidence>
<dbReference type="Gene3D" id="1.10.510.10">
    <property type="entry name" value="Transferase(Phosphotransferase) domain 1"/>
    <property type="match status" value="1"/>
</dbReference>
<dbReference type="PROSITE" id="PS00452">
    <property type="entry name" value="GUANYLATE_CYCLASE_1"/>
    <property type="match status" value="1"/>
</dbReference>
<dbReference type="SMART" id="SM00044">
    <property type="entry name" value="CYCc"/>
    <property type="match status" value="1"/>
</dbReference>
<evidence type="ECO:0000256" key="3">
    <source>
        <dbReference type="ARBA" id="ARBA00012202"/>
    </source>
</evidence>
<dbReference type="PRINTS" id="PR00255">
    <property type="entry name" value="NATPEPTIDER"/>
</dbReference>
<accession>A0A6P4ZJ92</accession>